<gene>
    <name evidence="2" type="ORF">U1294_06420</name>
</gene>
<protein>
    <submittedName>
        <fullName evidence="2">Uncharacterized protein</fullName>
    </submittedName>
</protein>
<feature type="region of interest" description="Disordered" evidence="1">
    <location>
        <begin position="45"/>
        <end position="66"/>
    </location>
</feature>
<dbReference type="AlphaFoldDB" id="A0AAW9JUW0"/>
<sequence>MEYRVIERFKDLQDNDRIYEVGDVYQGPKSKKRIAELSGDENKIGKPLIEKVNEKSDKKPDKKASE</sequence>
<accession>A0AAW9JUW0</accession>
<dbReference type="RefSeq" id="WP_171310289.1">
    <property type="nucleotide sequence ID" value="NZ_JAKYKM010000019.1"/>
</dbReference>
<evidence type="ECO:0000313" key="2">
    <source>
        <dbReference type="EMBL" id="MDZ5597858.1"/>
    </source>
</evidence>
<evidence type="ECO:0000313" key="3">
    <source>
        <dbReference type="Proteomes" id="UP001290582"/>
    </source>
</evidence>
<name>A0AAW9JUW0_9ENTE</name>
<organism evidence="2 3">
    <name type="scientific">Enterococcus cecorum</name>
    <dbReference type="NCBI Taxonomy" id="44008"/>
    <lineage>
        <taxon>Bacteria</taxon>
        <taxon>Bacillati</taxon>
        <taxon>Bacillota</taxon>
        <taxon>Bacilli</taxon>
        <taxon>Lactobacillales</taxon>
        <taxon>Enterococcaceae</taxon>
        <taxon>Enterococcus</taxon>
    </lineage>
</organism>
<dbReference type="EMBL" id="JAXOGL010000008">
    <property type="protein sequence ID" value="MDZ5597858.1"/>
    <property type="molecule type" value="Genomic_DNA"/>
</dbReference>
<reference evidence="2" key="1">
    <citation type="submission" date="2023-12" db="EMBL/GenBank/DDBJ databases">
        <title>Molecular genomic analyses of Enterococcus cecorum from sepsis oubreaks in broilers.</title>
        <authorList>
            <person name="Rhoads D."/>
            <person name="Alrubaye A."/>
        </authorList>
    </citation>
    <scope>NUCLEOTIDE SEQUENCE</scope>
    <source>
        <strain evidence="2">1755</strain>
    </source>
</reference>
<evidence type="ECO:0000256" key="1">
    <source>
        <dbReference type="SAM" id="MobiDB-lite"/>
    </source>
</evidence>
<dbReference type="Proteomes" id="UP001290582">
    <property type="component" value="Unassembled WGS sequence"/>
</dbReference>
<proteinExistence type="predicted"/>
<comment type="caution">
    <text evidence="2">The sequence shown here is derived from an EMBL/GenBank/DDBJ whole genome shotgun (WGS) entry which is preliminary data.</text>
</comment>